<dbReference type="Gene3D" id="3.40.50.300">
    <property type="entry name" value="P-loop containing nucleotide triphosphate hydrolases"/>
    <property type="match status" value="1"/>
</dbReference>
<comment type="similarity">
    <text evidence="2">Belongs to the VirD4/TraG family.</text>
</comment>
<dbReference type="RefSeq" id="WP_185716967.1">
    <property type="nucleotide sequence ID" value="NZ_BAAAWI010000001.1"/>
</dbReference>
<feature type="transmembrane region" description="Helical" evidence="7">
    <location>
        <begin position="74"/>
        <end position="97"/>
    </location>
</feature>
<accession>A0A7G7MBP4</accession>
<evidence type="ECO:0000256" key="4">
    <source>
        <dbReference type="ARBA" id="ARBA00022692"/>
    </source>
</evidence>
<keyword evidence="10" id="KW-1185">Reference proteome</keyword>
<dbReference type="SUPFAM" id="SSF52540">
    <property type="entry name" value="P-loop containing nucleoside triphosphate hydrolases"/>
    <property type="match status" value="1"/>
</dbReference>
<evidence type="ECO:0000259" key="8">
    <source>
        <dbReference type="Pfam" id="PF12696"/>
    </source>
</evidence>
<dbReference type="GO" id="GO:0005886">
    <property type="term" value="C:plasma membrane"/>
    <property type="evidence" value="ECO:0007669"/>
    <property type="project" value="UniProtKB-SubCell"/>
</dbReference>
<keyword evidence="6 7" id="KW-0472">Membrane</keyword>
<evidence type="ECO:0000256" key="2">
    <source>
        <dbReference type="ARBA" id="ARBA00008806"/>
    </source>
</evidence>
<reference evidence="9 10" key="1">
    <citation type="submission" date="2020-08" db="EMBL/GenBank/DDBJ databases">
        <authorList>
            <person name="Mo P."/>
        </authorList>
    </citation>
    <scope>NUCLEOTIDE SEQUENCE [LARGE SCALE GENOMIC DNA]</scope>
    <source>
        <strain evidence="9 10">CGMCC 4.1532</strain>
    </source>
</reference>
<keyword evidence="5 7" id="KW-1133">Transmembrane helix</keyword>
<evidence type="ECO:0000256" key="5">
    <source>
        <dbReference type="ARBA" id="ARBA00022989"/>
    </source>
</evidence>
<evidence type="ECO:0000256" key="1">
    <source>
        <dbReference type="ARBA" id="ARBA00004651"/>
    </source>
</evidence>
<dbReference type="CDD" id="cd01127">
    <property type="entry name" value="TrwB_TraG_TraD_VirD4"/>
    <property type="match status" value="1"/>
</dbReference>
<dbReference type="InterPro" id="IPR032689">
    <property type="entry name" value="TraG-D_C"/>
</dbReference>
<dbReference type="AlphaFoldDB" id="A0A7G7MBP4"/>
<name>A0A7G7MBP4_9PSEU</name>
<gene>
    <name evidence="9" type="ORF">H6H00_18300</name>
</gene>
<dbReference type="PANTHER" id="PTHR37937:SF1">
    <property type="entry name" value="CONJUGATIVE TRANSFER: DNA TRANSPORT"/>
    <property type="match status" value="1"/>
</dbReference>
<protein>
    <submittedName>
        <fullName evidence="9">TraM recognition domain-containing protein</fullName>
    </submittedName>
</protein>
<organism evidence="9 10">
    <name type="scientific">Pseudonocardia petroleophila</name>
    <dbReference type="NCBI Taxonomy" id="37331"/>
    <lineage>
        <taxon>Bacteria</taxon>
        <taxon>Bacillati</taxon>
        <taxon>Actinomycetota</taxon>
        <taxon>Actinomycetes</taxon>
        <taxon>Pseudonocardiales</taxon>
        <taxon>Pseudonocardiaceae</taxon>
        <taxon>Pseudonocardia</taxon>
    </lineage>
</organism>
<dbReference type="KEGG" id="ppel:H6H00_18300"/>
<dbReference type="InterPro" id="IPR003688">
    <property type="entry name" value="TraG/VirD4"/>
</dbReference>
<dbReference type="Pfam" id="PF02534">
    <property type="entry name" value="T4SS-DNA_transf"/>
    <property type="match status" value="1"/>
</dbReference>
<evidence type="ECO:0000256" key="7">
    <source>
        <dbReference type="SAM" id="Phobius"/>
    </source>
</evidence>
<comment type="subcellular location">
    <subcellularLocation>
        <location evidence="1">Cell membrane</location>
        <topology evidence="1">Multi-pass membrane protein</topology>
    </subcellularLocation>
</comment>
<feature type="domain" description="TraD/TraG TraM recognition site" evidence="8">
    <location>
        <begin position="430"/>
        <end position="549"/>
    </location>
</feature>
<dbReference type="InterPro" id="IPR027417">
    <property type="entry name" value="P-loop_NTPase"/>
</dbReference>
<proteinExistence type="inferred from homology"/>
<dbReference type="InterPro" id="IPR051539">
    <property type="entry name" value="T4SS-coupling_protein"/>
</dbReference>
<evidence type="ECO:0000313" key="10">
    <source>
        <dbReference type="Proteomes" id="UP000515728"/>
    </source>
</evidence>
<sequence length="617" mass="65465">MSNPSSSIMRDAAAPLLLLGAIATAGIAALDVWVAAAVSAGPGPVPALSFDLPLRVARDGIDVALSPAASTTTFVTALAALVGVELAAVAGAVVLATRGGRLGDPRRALLRRRDLGDLSGRGSARRARHLRPSLDQRGDVPAAERGIRMVRIAGRDVWMSWEDVALVIMGPRSNKTSAVAVPAVLSAPGLVVATSNKADLWALTSGLRGQVGAVWTFDPQQIAHAEQRWWWDPLRSVREAPDAHRYEAASRLAEHFMGTIGGTRRDPFFHAAGEQVLVGTLLAAALSGGTLRDVLLWLQYGRRDAITALDNAGAGLEAADLEASLAGADVTTKGIFQTARTATKALTSERILRWITPPETWRTPPRDPQRLLELDPWQLLAEAPIGPVTMHLLSKEGAGTAAPVVAALVDRILEVAELSAQARGGRLDPPVVAVLDEAANICPIKTLPQLYSHFGSRGIQVITMLQSYQQGVGVWGNQGMDALWSAATVKLVGAGVDDHEFLRRLSGLVGDHDVEKMSTSYDRSRGPSRQYSTTREPVLPVSVLRALPRSQAVLLATGRRAGLGELQPWYQEDDAVDIRTYSTVALAELRAAAQEALGLDNPFTTSAGTSTRGGEAS</sequence>
<evidence type="ECO:0000256" key="3">
    <source>
        <dbReference type="ARBA" id="ARBA00022475"/>
    </source>
</evidence>
<dbReference type="Proteomes" id="UP000515728">
    <property type="component" value="Chromosome"/>
</dbReference>
<evidence type="ECO:0000313" key="9">
    <source>
        <dbReference type="EMBL" id="QNG50205.1"/>
    </source>
</evidence>
<evidence type="ECO:0000256" key="6">
    <source>
        <dbReference type="ARBA" id="ARBA00023136"/>
    </source>
</evidence>
<dbReference type="PANTHER" id="PTHR37937">
    <property type="entry name" value="CONJUGATIVE TRANSFER: DNA TRANSPORT"/>
    <property type="match status" value="1"/>
</dbReference>
<dbReference type="Pfam" id="PF12696">
    <property type="entry name" value="TraG-D_C"/>
    <property type="match status" value="1"/>
</dbReference>
<keyword evidence="4 7" id="KW-0812">Transmembrane</keyword>
<dbReference type="EMBL" id="CP060131">
    <property type="protein sequence ID" value="QNG50205.1"/>
    <property type="molecule type" value="Genomic_DNA"/>
</dbReference>
<keyword evidence="3" id="KW-1003">Cell membrane</keyword>